<comment type="function">
    <text evidence="1">Nitronate monooxygenase that uses molecular oxygen to catalyze the oxidative denitrification of alkyl nitronates. Acts on propionate 3-nitronate (P3N), the presumed physiological substrate. Probably functions in the detoxification of P3N, a metabolic poison produced by plants and fungi as a defense mechanism.</text>
</comment>
<evidence type="ECO:0000256" key="1">
    <source>
        <dbReference type="ARBA" id="ARBA00003535"/>
    </source>
</evidence>
<dbReference type="Gene3D" id="3.20.20.70">
    <property type="entry name" value="Aldolase class I"/>
    <property type="match status" value="1"/>
</dbReference>
<keyword evidence="6" id="KW-0223">Dioxygenase</keyword>
<dbReference type="EMBL" id="CP001056">
    <property type="protein sequence ID" value="ACD21787.1"/>
    <property type="molecule type" value="Genomic_DNA"/>
</dbReference>
<dbReference type="GO" id="GO:0051213">
    <property type="term" value="F:dioxygenase activity"/>
    <property type="evidence" value="ECO:0007669"/>
    <property type="project" value="UniProtKB-KW"/>
</dbReference>
<reference evidence="6" key="2">
    <citation type="submission" date="2009-08" db="EMBL/GenBank/DDBJ databases">
        <authorList>
            <person name="Shrivastava S."/>
            <person name="Brinkac L.M."/>
            <person name="Dodson R.J."/>
            <person name="Harkins D.M."/>
            <person name="Durkin A.S."/>
            <person name="Sutton G."/>
        </authorList>
    </citation>
    <scope>NUCLEOTIDE SEQUENCE</scope>
    <source>
        <strain evidence="6">Eklund 17B</strain>
    </source>
</reference>
<reference evidence="6" key="1">
    <citation type="submission" date="2009-06" db="EMBL/GenBank/DDBJ databases">
        <authorList>
            <consortium name="US DOE Joint Genome Institute (JGI-PGF)"/>
            <person name="Lucas S."/>
            <person name="Copeland A."/>
            <person name="Lapidus A."/>
            <person name="Glavina del Rio T."/>
            <person name="Dalin E."/>
            <person name="Tice H."/>
            <person name="Bruce D."/>
            <person name="Goodwin L."/>
            <person name="Pitluck S."/>
            <person name="Kyrpides N."/>
            <person name="Mavromatis K."/>
            <person name="Ivanova N."/>
            <person name="Saunders E."/>
            <person name="Brettin T."/>
            <person name="Detter J.C."/>
            <person name="Han C."/>
            <person name="Larimer F."/>
            <person name="Land M."/>
            <person name="Hauser L."/>
            <person name="Markowitz V."/>
            <person name="Cheng J.-F."/>
            <person name="Hugenholtz P."/>
            <person name="Woyke T."/>
            <person name="Wu D."/>
            <person name="Gronow S."/>
            <person name="Klenk H.-P."/>
            <person name="Eisen J.A."/>
        </authorList>
    </citation>
    <scope>NUCLEOTIDE SEQUENCE</scope>
    <source>
        <strain evidence="6">Eklund 17B</strain>
    </source>
</reference>
<dbReference type="Pfam" id="PF03060">
    <property type="entry name" value="NMO"/>
    <property type="match status" value="1"/>
</dbReference>
<name>B2TK36_CLOBB</name>
<protein>
    <recommendedName>
        <fullName evidence="2">Probable nitronate monooxygenase</fullName>
    </recommendedName>
</protein>
<accession>B2TK36</accession>
<organism evidence="6">
    <name type="scientific">Clostridium botulinum (strain Eklund 17B / Type B)</name>
    <dbReference type="NCBI Taxonomy" id="935198"/>
    <lineage>
        <taxon>Bacteria</taxon>
        <taxon>Bacillati</taxon>
        <taxon>Bacillota</taxon>
        <taxon>Clostridia</taxon>
        <taxon>Eubacteriales</taxon>
        <taxon>Clostridiaceae</taxon>
        <taxon>Clostridium</taxon>
    </lineage>
</organism>
<evidence type="ECO:0000256" key="5">
    <source>
        <dbReference type="ARBA" id="ARBA00023002"/>
    </source>
</evidence>
<dbReference type="CDD" id="cd04730">
    <property type="entry name" value="NPD_like"/>
    <property type="match status" value="1"/>
</dbReference>
<evidence type="ECO:0000256" key="3">
    <source>
        <dbReference type="ARBA" id="ARBA00022630"/>
    </source>
</evidence>
<sequence length="355" mass="38307">MKFNSLKIGNLIARLPIIQGGMGIGVSASKLASAVANAGGIGIISSAQLGYKDSNFNKDALGSNLNALKEHIITAKNNAPNGIIGVNIMVASSNYAEYVKTAINAGIDLIISGAGLPTMLPKIAKDSKVKLAPIVSSLKSAKVILKLWDRHDNIAPDLVIIEGPKAGGHLGFKEEELRNENINFDDTVVQIIEETKKYSAKYNKEIPVVVAGGVYDGYDIAKYLKLGADGVQMATRFVATYECDASQEFKDAYINCSKEDIDIVKSPVGMPGRAIKNDFIKKTLLGRERITRCYNCLTPCDPKVTPYCISKALMNAVNGNINDGLIFCGENASRIDKMMSVKELMNELEEDLINA</sequence>
<evidence type="ECO:0000313" key="6">
    <source>
        <dbReference type="EMBL" id="ACD21787.1"/>
    </source>
</evidence>
<dbReference type="AlphaFoldDB" id="B2TK36"/>
<dbReference type="PANTHER" id="PTHR32332:SF18">
    <property type="entry name" value="2-NITROPROPANE DIOXYGENASE"/>
    <property type="match status" value="1"/>
</dbReference>
<dbReference type="HOGENOM" id="CLU_038732_0_1_9"/>
<proteinExistence type="predicted"/>
<dbReference type="InterPro" id="IPR013785">
    <property type="entry name" value="Aldolase_TIM"/>
</dbReference>
<keyword evidence="4" id="KW-0288">FMN</keyword>
<dbReference type="SUPFAM" id="SSF51412">
    <property type="entry name" value="Inosine monophosphate dehydrogenase (IMPDH)"/>
    <property type="match status" value="1"/>
</dbReference>
<keyword evidence="5" id="KW-0560">Oxidoreductase</keyword>
<keyword evidence="3" id="KW-0285">Flavoprotein</keyword>
<evidence type="ECO:0000256" key="4">
    <source>
        <dbReference type="ARBA" id="ARBA00022643"/>
    </source>
</evidence>
<gene>
    <name evidence="6" type="ordered locus">CLL_A0543</name>
</gene>
<dbReference type="PANTHER" id="PTHR32332">
    <property type="entry name" value="2-NITROPROPANE DIOXYGENASE"/>
    <property type="match status" value="1"/>
</dbReference>
<dbReference type="KEGG" id="cbk:CLL_A0543"/>
<evidence type="ECO:0000256" key="2">
    <source>
        <dbReference type="ARBA" id="ARBA00013457"/>
    </source>
</evidence>
<dbReference type="GO" id="GO:0018580">
    <property type="term" value="F:nitronate monooxygenase activity"/>
    <property type="evidence" value="ECO:0007669"/>
    <property type="project" value="InterPro"/>
</dbReference>
<dbReference type="InterPro" id="IPR004136">
    <property type="entry name" value="NMO"/>
</dbReference>